<protein>
    <recommendedName>
        <fullName evidence="4">Outer membrane protein beta-barrel domain-containing protein</fullName>
    </recommendedName>
</protein>
<name>A0A1H4DFB3_9FLAO</name>
<evidence type="ECO:0000256" key="1">
    <source>
        <dbReference type="SAM" id="SignalP"/>
    </source>
</evidence>
<proteinExistence type="predicted"/>
<dbReference type="RefSeq" id="WP_093245430.1">
    <property type="nucleotide sequence ID" value="NZ_FNQF01000011.1"/>
</dbReference>
<feature type="chain" id="PRO_5011462167" description="Outer membrane protein beta-barrel domain-containing protein" evidence="1">
    <location>
        <begin position="19"/>
        <end position="184"/>
    </location>
</feature>
<feature type="signal peptide" evidence="1">
    <location>
        <begin position="1"/>
        <end position="18"/>
    </location>
</feature>
<gene>
    <name evidence="2" type="ORF">SAMN05421540_11116</name>
</gene>
<dbReference type="STRING" id="908615.SAMN05421540_11116"/>
<evidence type="ECO:0008006" key="4">
    <source>
        <dbReference type="Google" id="ProtNLM"/>
    </source>
</evidence>
<keyword evidence="1" id="KW-0732">Signal</keyword>
<reference evidence="2 3" key="1">
    <citation type="submission" date="2016-10" db="EMBL/GenBank/DDBJ databases">
        <authorList>
            <person name="de Groot N.N."/>
        </authorList>
    </citation>
    <scope>NUCLEOTIDE SEQUENCE [LARGE SCALE GENOMIC DNA]</scope>
    <source>
        <strain evidence="2 3">DSM 23581</strain>
    </source>
</reference>
<dbReference type="Proteomes" id="UP000198820">
    <property type="component" value="Unassembled WGS sequence"/>
</dbReference>
<evidence type="ECO:0000313" key="3">
    <source>
        <dbReference type="Proteomes" id="UP000198820"/>
    </source>
</evidence>
<organism evidence="2 3">
    <name type="scientific">Psychroflexus halocasei</name>
    <dbReference type="NCBI Taxonomy" id="908615"/>
    <lineage>
        <taxon>Bacteria</taxon>
        <taxon>Pseudomonadati</taxon>
        <taxon>Bacteroidota</taxon>
        <taxon>Flavobacteriia</taxon>
        <taxon>Flavobacteriales</taxon>
        <taxon>Flavobacteriaceae</taxon>
        <taxon>Psychroflexus</taxon>
    </lineage>
</organism>
<dbReference type="AlphaFoldDB" id="A0A1H4DFB3"/>
<dbReference type="EMBL" id="FNQF01000011">
    <property type="protein sequence ID" value="SEA71421.1"/>
    <property type="molecule type" value="Genomic_DNA"/>
</dbReference>
<evidence type="ECO:0000313" key="2">
    <source>
        <dbReference type="EMBL" id="SEA71421.1"/>
    </source>
</evidence>
<accession>A0A1H4DFB3</accession>
<keyword evidence="3" id="KW-1185">Reference proteome</keyword>
<sequence length="184" mass="20893">MKKLFCASLLFISCWSFSQEKIQETRLTDEVFRINLINPGVEYEFPTSDFSTLSTGLGVGYSGEIDELTVGKKTGFIYIIAPFLEVQHKLFYNLNKRKRKDKSIVNNSGNFITAGVQAKGPSIADNVERTSDYDFSLGLAWGIQRSYKEKYHLLFHIGPKYFFDTKGNGGFFPILIQLNLGFDL</sequence>